<dbReference type="AlphaFoldDB" id="A0AAV8ZSV6"/>
<name>A0AAV8ZSV6_9CUCU</name>
<dbReference type="PANTHER" id="PTHR10773">
    <property type="entry name" value="DNA-DIRECTED RNA POLYMERASES I, II, AND III SUBUNIT RPABC2"/>
    <property type="match status" value="1"/>
</dbReference>
<organism evidence="2 3">
    <name type="scientific">Rhamnusium bicolor</name>
    <dbReference type="NCBI Taxonomy" id="1586634"/>
    <lineage>
        <taxon>Eukaryota</taxon>
        <taxon>Metazoa</taxon>
        <taxon>Ecdysozoa</taxon>
        <taxon>Arthropoda</taxon>
        <taxon>Hexapoda</taxon>
        <taxon>Insecta</taxon>
        <taxon>Pterygota</taxon>
        <taxon>Neoptera</taxon>
        <taxon>Endopterygota</taxon>
        <taxon>Coleoptera</taxon>
        <taxon>Polyphaga</taxon>
        <taxon>Cucujiformia</taxon>
        <taxon>Chrysomeloidea</taxon>
        <taxon>Cerambycidae</taxon>
        <taxon>Lepturinae</taxon>
        <taxon>Rhagiini</taxon>
        <taxon>Rhamnusium</taxon>
    </lineage>
</organism>
<keyword evidence="3" id="KW-1185">Reference proteome</keyword>
<gene>
    <name evidence="2" type="ORF">NQ314_002214</name>
</gene>
<comment type="caution">
    <text evidence="2">The sequence shown here is derived from an EMBL/GenBank/DDBJ whole genome shotgun (WGS) entry which is preliminary data.</text>
</comment>
<dbReference type="EMBL" id="JANEYF010000674">
    <property type="protein sequence ID" value="KAJ8968615.1"/>
    <property type="molecule type" value="Genomic_DNA"/>
</dbReference>
<sequence>MSKIFLNTLDISQTTIRNTLRKRQDGGMVESDKRGKHVPANKLSDEMRIAIRNHIQRFPCLESHYSRNRSKKKYLGGELNISRMYSLFKDECVEKDIREEEIPKQWVYTDIFNTEFNLSFKAPATDTCDLCDEFIIKLKEANLQERTNLQQQYDEHLSEAQKRYNLKKQDKNNSLEKSGVKVLMVDLQKCLPTPLLHNAQSFYSLKLWSFNYTIYDSTKKKATCLMWDESVGGRGGNEIASSLVNYMSAMKDSESEHIIVWSDNCPSQNRNIQMILGYFYIMTIKQSIKIIDHKFLLRGHTHMEVDSIHSQIEREMKRLPSFAIMTPWDWQQLARMCGTKNKFEVVEMEIPDFKNFNNLIDNSNSPYCLNKKTKSKQNFLISKVVHMQFRLESPGTLYFKTSFTDENFEEIDFNRKGRSRIKPTITGMELKPVRENRRPISTQKYNHLQKLLKWIPSRFHHFYNTLPHENSQNNDDDV</sequence>
<dbReference type="Proteomes" id="UP001162156">
    <property type="component" value="Unassembled WGS sequence"/>
</dbReference>
<dbReference type="Pfam" id="PF25273">
    <property type="entry name" value="DUF7869"/>
    <property type="match status" value="1"/>
</dbReference>
<dbReference type="InterPro" id="IPR057191">
    <property type="entry name" value="DUF7869"/>
</dbReference>
<proteinExistence type="predicted"/>
<evidence type="ECO:0000313" key="2">
    <source>
        <dbReference type="EMBL" id="KAJ8968615.1"/>
    </source>
</evidence>
<evidence type="ECO:0000313" key="3">
    <source>
        <dbReference type="Proteomes" id="UP001162156"/>
    </source>
</evidence>
<feature type="domain" description="DUF7869" evidence="1">
    <location>
        <begin position="237"/>
        <end position="347"/>
    </location>
</feature>
<reference evidence="2" key="1">
    <citation type="journal article" date="2023" name="Insect Mol. Biol.">
        <title>Genome sequencing provides insights into the evolution of gene families encoding plant cell wall-degrading enzymes in longhorned beetles.</title>
        <authorList>
            <person name="Shin N.R."/>
            <person name="Okamura Y."/>
            <person name="Kirsch R."/>
            <person name="Pauchet Y."/>
        </authorList>
    </citation>
    <scope>NUCLEOTIDE SEQUENCE</scope>
    <source>
        <strain evidence="2">RBIC_L_NR</strain>
    </source>
</reference>
<dbReference type="PANTHER" id="PTHR10773:SF19">
    <property type="match status" value="1"/>
</dbReference>
<evidence type="ECO:0000259" key="1">
    <source>
        <dbReference type="Pfam" id="PF25273"/>
    </source>
</evidence>
<protein>
    <recommendedName>
        <fullName evidence="1">DUF7869 domain-containing protein</fullName>
    </recommendedName>
</protein>
<accession>A0AAV8ZSV6</accession>